<feature type="domain" description="ACB" evidence="3">
    <location>
        <begin position="3"/>
        <end position="98"/>
    </location>
</feature>
<dbReference type="InterPro" id="IPR035984">
    <property type="entry name" value="Acyl-CoA-binding_sf"/>
</dbReference>
<dbReference type="InterPro" id="IPR014352">
    <property type="entry name" value="FERM/acyl-CoA-bd_prot_sf"/>
</dbReference>
<evidence type="ECO:0000259" key="3">
    <source>
        <dbReference type="PROSITE" id="PS51228"/>
    </source>
</evidence>
<dbReference type="EMBL" id="JAEDAE010000002">
    <property type="protein sequence ID" value="MBH8557621.1"/>
    <property type="molecule type" value="Genomic_DNA"/>
</dbReference>
<comment type="caution">
    <text evidence="4">The sequence shown here is derived from an EMBL/GenBank/DDBJ whole genome shotgun (WGS) entry which is preliminary data.</text>
</comment>
<feature type="compositionally biased region" description="Basic and acidic residues" evidence="2">
    <location>
        <begin position="134"/>
        <end position="143"/>
    </location>
</feature>
<dbReference type="Gene3D" id="1.20.80.10">
    <property type="match status" value="1"/>
</dbReference>
<name>A0ABS0Q5T7_9BACT</name>
<keyword evidence="1" id="KW-0446">Lipid-binding</keyword>
<proteinExistence type="predicted"/>
<dbReference type="Proteomes" id="UP000625631">
    <property type="component" value="Unassembled WGS sequence"/>
</dbReference>
<feature type="region of interest" description="Disordered" evidence="2">
    <location>
        <begin position="44"/>
        <end position="80"/>
    </location>
</feature>
<reference evidence="4 5" key="1">
    <citation type="submission" date="2020-12" db="EMBL/GenBank/DDBJ databases">
        <title>Hymenobacter sp.</title>
        <authorList>
            <person name="Kim M.K."/>
        </authorList>
    </citation>
    <scope>NUCLEOTIDE SEQUENCE [LARGE SCALE GENOMIC DNA]</scope>
    <source>
        <strain evidence="4 5">BT442</strain>
    </source>
</reference>
<keyword evidence="5" id="KW-1185">Reference proteome</keyword>
<organism evidence="4 5">
    <name type="scientific">Hymenobacter negativus</name>
    <dbReference type="NCBI Taxonomy" id="2795026"/>
    <lineage>
        <taxon>Bacteria</taxon>
        <taxon>Pseudomonadati</taxon>
        <taxon>Bacteroidota</taxon>
        <taxon>Cytophagia</taxon>
        <taxon>Cytophagales</taxon>
        <taxon>Hymenobacteraceae</taxon>
        <taxon>Hymenobacter</taxon>
    </lineage>
</organism>
<dbReference type="PRINTS" id="PR00689">
    <property type="entry name" value="ACOABINDINGP"/>
</dbReference>
<accession>A0ABS0Q5T7</accession>
<dbReference type="PANTHER" id="PTHR23310:SF62">
    <property type="entry name" value="ACYL-COA BINDING PROTEIN 1, ISOFORM A"/>
    <property type="match status" value="1"/>
</dbReference>
<feature type="compositionally biased region" description="Polar residues" evidence="2">
    <location>
        <begin position="57"/>
        <end position="74"/>
    </location>
</feature>
<dbReference type="PROSITE" id="PS51228">
    <property type="entry name" value="ACB_2"/>
    <property type="match status" value="1"/>
</dbReference>
<dbReference type="InterPro" id="IPR000582">
    <property type="entry name" value="Acyl-CoA-binding_protein"/>
</dbReference>
<dbReference type="SUPFAM" id="SSF47027">
    <property type="entry name" value="Acyl-CoA binding protein"/>
    <property type="match status" value="1"/>
</dbReference>
<feature type="region of interest" description="Disordered" evidence="2">
    <location>
        <begin position="94"/>
        <end position="143"/>
    </location>
</feature>
<evidence type="ECO:0000313" key="4">
    <source>
        <dbReference type="EMBL" id="MBH8557621.1"/>
    </source>
</evidence>
<gene>
    <name evidence="4" type="ORF">I7X13_06155</name>
</gene>
<dbReference type="RefSeq" id="WP_198074792.1">
    <property type="nucleotide sequence ID" value="NZ_JAEDAE010000002.1"/>
</dbReference>
<sequence>MNLNEQFQAAAQQVNNLPSDVAAKHMTELYGLYKQATEGDVNMKSDEVDATAADQANGPSGLSQAQWDSWNQFKGVSEEEAKQRYVAKAAEITGGNHAATEANEVPTDNQTGAPKTTDHGGLRGDITAGAPYGGEDKLKGQQA</sequence>
<evidence type="ECO:0000256" key="1">
    <source>
        <dbReference type="ARBA" id="ARBA00023121"/>
    </source>
</evidence>
<evidence type="ECO:0000256" key="2">
    <source>
        <dbReference type="SAM" id="MobiDB-lite"/>
    </source>
</evidence>
<evidence type="ECO:0000313" key="5">
    <source>
        <dbReference type="Proteomes" id="UP000625631"/>
    </source>
</evidence>
<protein>
    <submittedName>
        <fullName evidence="4">Acyl-CoA-binding protein</fullName>
    </submittedName>
</protein>
<dbReference type="PANTHER" id="PTHR23310">
    <property type="entry name" value="ACYL-COA-BINDING PROTEIN, ACBP"/>
    <property type="match status" value="1"/>
</dbReference>
<dbReference type="Pfam" id="PF00887">
    <property type="entry name" value="ACBP"/>
    <property type="match status" value="1"/>
</dbReference>